<dbReference type="SMART" id="SM00484">
    <property type="entry name" value="XPGI"/>
    <property type="match status" value="1"/>
</dbReference>
<dbReference type="PRINTS" id="PR00853">
    <property type="entry name" value="XPGRADSUPER"/>
</dbReference>
<evidence type="ECO:0000256" key="9">
    <source>
        <dbReference type="ARBA" id="ARBA00022801"/>
    </source>
</evidence>
<feature type="region of interest" description="Disordered" evidence="13">
    <location>
        <begin position="553"/>
        <end position="580"/>
    </location>
</feature>
<dbReference type="SMART" id="SM00485">
    <property type="entry name" value="XPGN"/>
    <property type="match status" value="1"/>
</dbReference>
<dbReference type="GO" id="GO:0004520">
    <property type="term" value="F:DNA endonuclease activity"/>
    <property type="evidence" value="ECO:0007669"/>
    <property type="project" value="TreeGrafter"/>
</dbReference>
<organism evidence="16 17">
    <name type="scientific">Paspalum notatum var. saurae</name>
    <dbReference type="NCBI Taxonomy" id="547442"/>
    <lineage>
        <taxon>Eukaryota</taxon>
        <taxon>Viridiplantae</taxon>
        <taxon>Streptophyta</taxon>
        <taxon>Embryophyta</taxon>
        <taxon>Tracheophyta</taxon>
        <taxon>Spermatophyta</taxon>
        <taxon>Magnoliopsida</taxon>
        <taxon>Liliopsida</taxon>
        <taxon>Poales</taxon>
        <taxon>Poaceae</taxon>
        <taxon>PACMAD clade</taxon>
        <taxon>Panicoideae</taxon>
        <taxon>Andropogonodae</taxon>
        <taxon>Paspaleae</taxon>
        <taxon>Paspalinae</taxon>
        <taxon>Paspalum</taxon>
    </lineage>
</organism>
<dbReference type="PROSITE" id="PS00842">
    <property type="entry name" value="XPG_2"/>
    <property type="match status" value="1"/>
</dbReference>
<dbReference type="GO" id="GO:0005634">
    <property type="term" value="C:nucleus"/>
    <property type="evidence" value="ECO:0007669"/>
    <property type="project" value="UniProtKB-SubCell"/>
</dbReference>
<dbReference type="CDD" id="cd09868">
    <property type="entry name" value="PIN_XPG_RAD2"/>
    <property type="match status" value="2"/>
</dbReference>
<evidence type="ECO:0000313" key="16">
    <source>
        <dbReference type="EMBL" id="WVZ55906.1"/>
    </source>
</evidence>
<keyword evidence="11" id="KW-0234">DNA repair</keyword>
<dbReference type="GO" id="GO:0016788">
    <property type="term" value="F:hydrolase activity, acting on ester bonds"/>
    <property type="evidence" value="ECO:0007669"/>
    <property type="project" value="InterPro"/>
</dbReference>
<keyword evidence="10" id="KW-0460">Magnesium</keyword>
<evidence type="ECO:0000256" key="5">
    <source>
        <dbReference type="ARBA" id="ARBA00022722"/>
    </source>
</evidence>
<dbReference type="SUPFAM" id="SSF88723">
    <property type="entry name" value="PIN domain-like"/>
    <property type="match status" value="1"/>
</dbReference>
<dbReference type="InterPro" id="IPR036279">
    <property type="entry name" value="5-3_exonuclease_C_sf"/>
</dbReference>
<dbReference type="InterPro" id="IPR025527">
    <property type="entry name" value="HUWE1/Rev1_UBM"/>
</dbReference>
<evidence type="ECO:0000313" key="17">
    <source>
        <dbReference type="Proteomes" id="UP001341281"/>
    </source>
</evidence>
<feature type="compositionally biased region" description="Polar residues" evidence="13">
    <location>
        <begin position="151"/>
        <end position="165"/>
    </location>
</feature>
<sequence length="1626" mass="180868">MGVHGLWELLAPVGRRVSVETLAGKRVAVDASIWMVQFMRAMRDDSGEMVRDAHLLGFLRRICKLLFLRVRPVFVFDGTTPALKRRTLAARRRQRDAAQAKVRKTAEKLLLSHLKARKLEELAEQIRSDRAKHDAKGKQVGSSKEGETEKISQNQNSGTNNSEGNVASITQEKMDEMLAASLAAEEETDFTDEGKHDFTSIPLPVAEIDEDDDDDEGMIFPTTTGDIDPAVLASLPPSMQLDLLVQMRERVMAENRQKYQKIRSDRAKHDAKGKQVGSSKEGETGKMSQSQNSDTNNIEGNVASINQEKVDEMLAASLAAEEETDFTDEGKHDFTSIPLPEGAETDEDENDDEGMIFPMATGDIDPAVLASLPPSMQLDLLVQMRERVMAENRQKYQKIKKEPAKFSELQIQSYLKTVAFRREIDKVQKSSAGKGVGGVQTSKIASEANREFIFSSSFTGDKQMLAQRGEKEPTADNTKSKKEIMSAVFRPNPKPTSSLRTMKSPNSKPLRDFGPDVETYRDERGRIRVSRVRAMGIRMTRDIQRNLDFIKENEQVKTSGQANVHDGSTSNEEPPDFPEHLFESNELQSSLSLDEDFSETARDNHLISSLLGGSDNVSEGPCYGNKEIIEISFIDDEKVKDDDDDIFLQLVSGTTSNLFADNDSFAKKTEEFEGSECIWEEGVIEGGTFPMKSGKEHKPSLPENCSDDDMEWEDGGSFVPGVASTSEYNPCNAPKGDLEEEAFVQEAIRRSLEDFEKQASENVSIGDLQGSFEDRSLLISDDVPKISGAPGETDSYSEAPVLEETNNETRAEINSDKNDVIHDTGLPRTDRQENETQPQLVSNDGHVDMHRAHPLESMPHCTMSTNNLAKKPSDIAKANGEDEVIFTTKIPETALDDCDKNIQQNGMGSDQSKHNKDGVYTGQTLLYQKGLLIDEPVAGTTEQKENVIQGDLKSSTSEMGYTQVSDNNDNHNISATYLDEEISRLRQEQIHLGHERRKLESHAESVSSEMFAECQELLQMFGLPYIIAPTEAEAQCAYMEINNLVDGVVTDDSDVFLFGARNVYKNIFDDRKYVETYFMKDIESELGLTRQQLIRMALLLGSDYTEGISGIGIVNAIEVVHAFPEEDGLQKFKEWIESPDPTIFGKLHMETGGRSKKRKLGGNDPDGKGKGLEPDDQQFSNETEHIKEIFMSKHRNVSKNWHIPATFPSESVVNAYISPQVDNSMEPFSWGRPDLGLLRTLCWERFGWGKEKADELLLPVLREYNKHETQLRMEAFYSFNERFAKIRSKRIKKAIKGITGKSFPGTDEPEQDNLGTIKTTKKKEANSSSRARGRGKRNDNSGIRNLESHEDNEIGATNCSADTNELTEENSNTDKRQKRNPTGHSKGRGRSRKNVGYATTRSQENSEMKISTSASDKDSRKSHFNNYGSEGRALRRSSRKGKQVTYVEDGHEADDNDAPVHQNGENDPGQAAGVADMSGEDTQLNLFHHDTREPSSNQMHTDPGATQDVNEDSLGFELREEHQADLPPKEYLFTGGGFCMEEGEGDEQEPGGGRSGEQMEQPGPSDTCDCIDGVSDTGKGPNLAMGGERTESASMVARGASSPQQRRKASRGLSAMPMLTKRRGKS</sequence>
<evidence type="ECO:0000256" key="10">
    <source>
        <dbReference type="ARBA" id="ARBA00022842"/>
    </source>
</evidence>
<dbReference type="SMART" id="SM00279">
    <property type="entry name" value="HhH2"/>
    <property type="match status" value="1"/>
</dbReference>
<name>A0AAQ3SJI5_PASNO</name>
<dbReference type="InterPro" id="IPR006085">
    <property type="entry name" value="XPG_DNA_repair_N"/>
</dbReference>
<feature type="compositionally biased region" description="Basic residues" evidence="13">
    <location>
        <begin position="1376"/>
        <end position="1393"/>
    </location>
</feature>
<dbReference type="SUPFAM" id="SSF47807">
    <property type="entry name" value="5' to 3' exonuclease, C-terminal subdomain"/>
    <property type="match status" value="1"/>
</dbReference>
<feature type="region of interest" description="Disordered" evidence="13">
    <location>
        <begin position="465"/>
        <end position="517"/>
    </location>
</feature>
<dbReference type="InterPro" id="IPR006084">
    <property type="entry name" value="XPG/Rad2"/>
</dbReference>
<keyword evidence="8" id="KW-0227">DNA damage</keyword>
<feature type="compositionally biased region" description="Polar residues" evidence="13">
    <location>
        <begin position="556"/>
        <end position="572"/>
    </location>
</feature>
<gene>
    <name evidence="16" type="ORF">U9M48_006507</name>
</gene>
<dbReference type="GO" id="GO:0016740">
    <property type="term" value="F:transferase activity"/>
    <property type="evidence" value="ECO:0007669"/>
    <property type="project" value="UniProtKB-KW"/>
</dbReference>
<accession>A0AAQ3SJI5</accession>
<dbReference type="Pfam" id="PF14377">
    <property type="entry name" value="UBM"/>
    <property type="match status" value="2"/>
</dbReference>
<evidence type="ECO:0000256" key="3">
    <source>
        <dbReference type="ARBA" id="ARBA00005283"/>
    </source>
</evidence>
<keyword evidence="7" id="KW-0255">Endonuclease</keyword>
<evidence type="ECO:0000259" key="14">
    <source>
        <dbReference type="SMART" id="SM00484"/>
    </source>
</evidence>
<dbReference type="FunFam" id="1.10.150.20:FF:000050">
    <property type="entry name" value="DNA repair protein UVH3"/>
    <property type="match status" value="1"/>
</dbReference>
<evidence type="ECO:0000256" key="6">
    <source>
        <dbReference type="ARBA" id="ARBA00022723"/>
    </source>
</evidence>
<dbReference type="InterPro" id="IPR001044">
    <property type="entry name" value="XPG/Rad2_eukaryotes"/>
</dbReference>
<dbReference type="InterPro" id="IPR019974">
    <property type="entry name" value="XPG_CS"/>
</dbReference>
<dbReference type="PANTHER" id="PTHR16171">
    <property type="entry name" value="DNA REPAIR PROTEIN COMPLEMENTING XP-G CELLS-RELATED"/>
    <property type="match status" value="1"/>
</dbReference>
<keyword evidence="12" id="KW-0539">Nucleus</keyword>
<feature type="region of interest" description="Disordered" evidence="13">
    <location>
        <begin position="257"/>
        <end position="298"/>
    </location>
</feature>
<keyword evidence="17" id="KW-1185">Reference proteome</keyword>
<keyword evidence="6" id="KW-0479">Metal-binding</keyword>
<evidence type="ECO:0008006" key="18">
    <source>
        <dbReference type="Google" id="ProtNLM"/>
    </source>
</evidence>
<evidence type="ECO:0000256" key="11">
    <source>
        <dbReference type="ARBA" id="ARBA00023204"/>
    </source>
</evidence>
<dbReference type="Gene3D" id="1.10.150.20">
    <property type="entry name" value="5' to 3' exonuclease, C-terminal subdomain"/>
    <property type="match status" value="1"/>
</dbReference>
<feature type="region of interest" description="Disordered" evidence="13">
    <location>
        <begin position="322"/>
        <end position="351"/>
    </location>
</feature>
<protein>
    <recommendedName>
        <fullName evidence="18">DNA repair protein UVH3</fullName>
    </recommendedName>
</protein>
<evidence type="ECO:0000259" key="15">
    <source>
        <dbReference type="SMART" id="SM00485"/>
    </source>
</evidence>
<evidence type="ECO:0000256" key="4">
    <source>
        <dbReference type="ARBA" id="ARBA00022679"/>
    </source>
</evidence>
<feature type="region of interest" description="Disordered" evidence="13">
    <location>
        <begin position="1521"/>
        <end position="1626"/>
    </location>
</feature>
<keyword evidence="4" id="KW-0808">Transferase</keyword>
<dbReference type="EMBL" id="CP144746">
    <property type="protein sequence ID" value="WVZ55906.1"/>
    <property type="molecule type" value="Genomic_DNA"/>
</dbReference>
<dbReference type="InterPro" id="IPR029060">
    <property type="entry name" value="PIN-like_dom_sf"/>
</dbReference>
<feature type="region of interest" description="Disordered" evidence="13">
    <location>
        <begin position="783"/>
        <end position="842"/>
    </location>
</feature>
<dbReference type="InterPro" id="IPR006086">
    <property type="entry name" value="XPG-I_dom"/>
</dbReference>
<comment type="cofactor">
    <cofactor evidence="1">
        <name>Mg(2+)</name>
        <dbReference type="ChEBI" id="CHEBI:18420"/>
    </cofactor>
</comment>
<dbReference type="Pfam" id="PF00867">
    <property type="entry name" value="XPG_I"/>
    <property type="match status" value="1"/>
</dbReference>
<feature type="domain" description="XPG N-terminal" evidence="15">
    <location>
        <begin position="1"/>
        <end position="98"/>
    </location>
</feature>
<dbReference type="Pfam" id="PF00752">
    <property type="entry name" value="XPG_N"/>
    <property type="match status" value="1"/>
</dbReference>
<evidence type="ECO:0000256" key="1">
    <source>
        <dbReference type="ARBA" id="ARBA00001946"/>
    </source>
</evidence>
<evidence type="ECO:0000256" key="7">
    <source>
        <dbReference type="ARBA" id="ARBA00022759"/>
    </source>
</evidence>
<feature type="compositionally biased region" description="Basic and acidic residues" evidence="13">
    <location>
        <begin position="807"/>
        <end position="822"/>
    </location>
</feature>
<dbReference type="InterPro" id="IPR008918">
    <property type="entry name" value="HhH2"/>
</dbReference>
<reference evidence="16 17" key="1">
    <citation type="submission" date="2024-02" db="EMBL/GenBank/DDBJ databases">
        <title>High-quality chromosome-scale genome assembly of Pensacola bahiagrass (Paspalum notatum Flugge var. saurae).</title>
        <authorList>
            <person name="Vega J.M."/>
            <person name="Podio M."/>
            <person name="Orjuela J."/>
            <person name="Siena L.A."/>
            <person name="Pessino S.C."/>
            <person name="Combes M.C."/>
            <person name="Mariac C."/>
            <person name="Albertini E."/>
            <person name="Pupilli F."/>
            <person name="Ortiz J.P.A."/>
            <person name="Leblanc O."/>
        </authorList>
    </citation>
    <scope>NUCLEOTIDE SEQUENCE [LARGE SCALE GENOMIC DNA]</scope>
    <source>
        <strain evidence="16">R1</strain>
        <tissue evidence="16">Leaf</tissue>
    </source>
</reference>
<feature type="compositionally biased region" description="Basic and acidic residues" evidence="13">
    <location>
        <begin position="468"/>
        <end position="484"/>
    </location>
</feature>
<dbReference type="PROSITE" id="PS00841">
    <property type="entry name" value="XPG_1"/>
    <property type="match status" value="1"/>
</dbReference>
<dbReference type="CDD" id="cd09904">
    <property type="entry name" value="H3TH_XPG"/>
    <property type="match status" value="1"/>
</dbReference>
<keyword evidence="9" id="KW-0378">Hydrolase</keyword>
<feature type="compositionally biased region" description="Basic and acidic residues" evidence="13">
    <location>
        <begin position="257"/>
        <end position="273"/>
    </location>
</feature>
<comment type="subcellular location">
    <subcellularLocation>
        <location evidence="2">Nucleus</location>
    </subcellularLocation>
</comment>
<evidence type="ECO:0000256" key="12">
    <source>
        <dbReference type="ARBA" id="ARBA00023242"/>
    </source>
</evidence>
<feature type="compositionally biased region" description="Polar residues" evidence="13">
    <location>
        <begin position="495"/>
        <end position="507"/>
    </location>
</feature>
<evidence type="ECO:0000256" key="2">
    <source>
        <dbReference type="ARBA" id="ARBA00004123"/>
    </source>
</evidence>
<feature type="compositionally biased region" description="Polar residues" evidence="13">
    <location>
        <begin position="286"/>
        <end position="298"/>
    </location>
</feature>
<dbReference type="Gene3D" id="3.40.50.1010">
    <property type="entry name" value="5'-nuclease"/>
    <property type="match status" value="2"/>
</dbReference>
<dbReference type="FunFam" id="3.40.50.1010:FF:000029">
    <property type="entry name" value="DNA repair protein UVH3"/>
    <property type="match status" value="1"/>
</dbReference>
<dbReference type="PRINTS" id="PR00066">
    <property type="entry name" value="XRODRMPGMNTG"/>
</dbReference>
<evidence type="ECO:0000256" key="13">
    <source>
        <dbReference type="SAM" id="MobiDB-lite"/>
    </source>
</evidence>
<dbReference type="FunFam" id="3.40.50.1010:FF:000031">
    <property type="entry name" value="DNA repair protein UVH3"/>
    <property type="match status" value="1"/>
</dbReference>
<dbReference type="Proteomes" id="UP001341281">
    <property type="component" value="Chromosome 02"/>
</dbReference>
<dbReference type="PANTHER" id="PTHR16171:SF7">
    <property type="entry name" value="DNA REPAIR PROTEIN RAD2"/>
    <property type="match status" value="1"/>
</dbReference>
<dbReference type="GO" id="GO:0006289">
    <property type="term" value="P:nucleotide-excision repair"/>
    <property type="evidence" value="ECO:0007669"/>
    <property type="project" value="InterPro"/>
</dbReference>
<feature type="compositionally biased region" description="Polar residues" evidence="13">
    <location>
        <begin position="1397"/>
        <end position="1414"/>
    </location>
</feature>
<proteinExistence type="inferred from homology"/>
<feature type="region of interest" description="Disordered" evidence="13">
    <location>
        <begin position="127"/>
        <end position="165"/>
    </location>
</feature>
<dbReference type="GO" id="GO:0046872">
    <property type="term" value="F:metal ion binding"/>
    <property type="evidence" value="ECO:0007669"/>
    <property type="project" value="UniProtKB-KW"/>
</dbReference>
<evidence type="ECO:0000256" key="8">
    <source>
        <dbReference type="ARBA" id="ARBA00022763"/>
    </source>
</evidence>
<feature type="compositionally biased region" description="Polar residues" evidence="13">
    <location>
        <begin position="1355"/>
        <end position="1364"/>
    </location>
</feature>
<feature type="region of interest" description="Disordered" evidence="13">
    <location>
        <begin position="1152"/>
        <end position="1177"/>
    </location>
</feature>
<feature type="domain" description="XPG-I" evidence="14">
    <location>
        <begin position="1019"/>
        <end position="1088"/>
    </location>
</feature>
<keyword evidence="5" id="KW-0540">Nuclease</keyword>
<dbReference type="GO" id="GO:0003697">
    <property type="term" value="F:single-stranded DNA binding"/>
    <property type="evidence" value="ECO:0007669"/>
    <property type="project" value="InterPro"/>
</dbReference>
<comment type="similarity">
    <text evidence="3">Belongs to the XPG/RAD2 endonuclease family. XPG subfamily.</text>
</comment>
<feature type="compositionally biased region" description="Basic and acidic residues" evidence="13">
    <location>
        <begin position="127"/>
        <end position="137"/>
    </location>
</feature>
<feature type="region of interest" description="Disordered" evidence="13">
    <location>
        <begin position="1299"/>
        <end position="1475"/>
    </location>
</feature>